<dbReference type="FunFam" id="3.40.50.300:FF:000309">
    <property type="entry name" value="ABC transporter ATP-binding protein"/>
    <property type="match status" value="1"/>
</dbReference>
<protein>
    <recommendedName>
        <fullName evidence="11">ATP-binding protein Uup</fullName>
        <ecNumber evidence="11">3.6.1.-</ecNumber>
    </recommendedName>
</protein>
<feature type="region of interest" description="Disordered" evidence="12">
    <location>
        <begin position="533"/>
        <end position="570"/>
    </location>
</feature>
<evidence type="ECO:0000256" key="9">
    <source>
        <dbReference type="ARBA" id="ARBA00049360"/>
    </source>
</evidence>
<proteinExistence type="inferred from homology"/>
<feature type="compositionally biased region" description="Basic and acidic residues" evidence="12">
    <location>
        <begin position="537"/>
        <end position="546"/>
    </location>
</feature>
<comment type="caution">
    <text evidence="14">The sequence shown here is derived from an EMBL/GenBank/DDBJ whole genome shotgun (WGS) entry which is preliminary data.</text>
</comment>
<feature type="coiled-coil region" evidence="11">
    <location>
        <begin position="603"/>
        <end position="640"/>
    </location>
</feature>
<evidence type="ECO:0000256" key="6">
    <source>
        <dbReference type="ARBA" id="ARBA00022840"/>
    </source>
</evidence>
<evidence type="ECO:0000313" key="14">
    <source>
        <dbReference type="EMBL" id="GLQ30077.1"/>
    </source>
</evidence>
<comment type="function">
    <text evidence="11">Probably plays a role in ribosome assembly or function. May be involved in resolution of branched DNA intermediates that result from template switching in postreplication gaps. Binds DNA and has ATPase activity.</text>
</comment>
<dbReference type="CDD" id="cd03221">
    <property type="entry name" value="ABCF_EF-3"/>
    <property type="match status" value="2"/>
</dbReference>
<keyword evidence="3 11" id="KW-0547">Nucleotide-binding</keyword>
<feature type="domain" description="ABC transporter" evidence="13">
    <location>
        <begin position="4"/>
        <end position="248"/>
    </location>
</feature>
<dbReference type="Proteomes" id="UP001161389">
    <property type="component" value="Unassembled WGS sequence"/>
</dbReference>
<dbReference type="PROSITE" id="PS50893">
    <property type="entry name" value="ABC_TRANSPORTER_2"/>
    <property type="match status" value="2"/>
</dbReference>
<sequence>MNLLQLDQVCLAYGDKPLLESASQTINKGDRIAIIGRNGQGKSSLLKLVSGEQLPDSGDIIRHDGLKIGVLQQDLPDADDETVYQVVAGGLAEVGQFIAEYHALTTDPNADLEKLAKIQSEIEARDGWSLEQKVDQILKRLKLPEDKKMSELSGGWRRRVVLGRALVSEPDLLLLDEPTNHLDILAIEWLEQQLTQFEGSILLITHDRSFLKSVANRIWELDRGNLTSWDCSYEQFLVRKEEWLAAEEKHWQEFDKKLAQEEVWIRQGIKARRTRNEGRVRALKAMRQERTERRTRVGKASFAISSGDRSGKLVAELKSVSHAYGDQKILDDFNFLLMRGDRVGLIGPNGVGKSTLLKIILGQLTPDSGDVRLGTKMEVAYFEQLRSQLDLEKSVIDNVSEGRDSISIGGQNKHIIGYLNDFLFTPERSRTPVKALSGGEKNRVLLARLFSQPANVLVLDEPTNDLDMETLELLEELLMDFDGTIILVSHDRSFLDNVVSNSLIFHGNGVVEEIIGGFNDWQSSGGKFKFLDQGSQEAKRPEEKTDSVSSSTVQSTKTENSDTDKPKPKKLSYKLQRELDMMPDQLAEQEAVVEALQEETSAADFYQQDHELVTNKLQALAEEEEKLEVLMERWVELEAMAEG</sequence>
<dbReference type="PROSITE" id="PS00211">
    <property type="entry name" value="ABC_TRANSPORTER_1"/>
    <property type="match status" value="2"/>
</dbReference>
<dbReference type="SUPFAM" id="SSF52540">
    <property type="entry name" value="P-loop containing nucleoside triphosphate hydrolases"/>
    <property type="match status" value="2"/>
</dbReference>
<evidence type="ECO:0000256" key="11">
    <source>
        <dbReference type="HAMAP-Rule" id="MF_00848"/>
    </source>
</evidence>
<keyword evidence="4 11" id="KW-0227">DNA damage</keyword>
<dbReference type="RefSeq" id="WP_284378504.1">
    <property type="nucleotide sequence ID" value="NZ_BSNM01000003.1"/>
</dbReference>
<dbReference type="InterPro" id="IPR003439">
    <property type="entry name" value="ABC_transporter-like_ATP-bd"/>
</dbReference>
<dbReference type="SMART" id="SM00382">
    <property type="entry name" value="AAA"/>
    <property type="match status" value="2"/>
</dbReference>
<dbReference type="InterPro" id="IPR003593">
    <property type="entry name" value="AAA+_ATPase"/>
</dbReference>
<comment type="caution">
    <text evidence="11">Lacks conserved residue(s) required for the propagation of feature annotation.</text>
</comment>
<evidence type="ECO:0000256" key="4">
    <source>
        <dbReference type="ARBA" id="ARBA00022763"/>
    </source>
</evidence>
<dbReference type="GO" id="GO:0005524">
    <property type="term" value="F:ATP binding"/>
    <property type="evidence" value="ECO:0007669"/>
    <property type="project" value="UniProtKB-UniRule"/>
</dbReference>
<evidence type="ECO:0000313" key="15">
    <source>
        <dbReference type="Proteomes" id="UP001161389"/>
    </source>
</evidence>
<comment type="subcellular location">
    <subcellularLocation>
        <location evidence="11">Cytoplasm</location>
    </subcellularLocation>
    <text evidence="11">Associates with ribosomes.</text>
</comment>
<keyword evidence="15" id="KW-1185">Reference proteome</keyword>
<evidence type="ECO:0000256" key="12">
    <source>
        <dbReference type="SAM" id="MobiDB-lite"/>
    </source>
</evidence>
<name>A0AA37S8F6_9GAMM</name>
<evidence type="ECO:0000256" key="3">
    <source>
        <dbReference type="ARBA" id="ARBA00022741"/>
    </source>
</evidence>
<keyword evidence="8 11" id="KW-0234">DNA repair</keyword>
<accession>A0AA37S8F6</accession>
<feature type="compositionally biased region" description="Low complexity" evidence="12">
    <location>
        <begin position="547"/>
        <end position="558"/>
    </location>
</feature>
<keyword evidence="6 11" id="KW-0067">ATP-binding</keyword>
<evidence type="ECO:0000259" key="13">
    <source>
        <dbReference type="PROSITE" id="PS50893"/>
    </source>
</evidence>
<organism evidence="14 15">
    <name type="scientific">Litoribrevibacter albus</name>
    <dbReference type="NCBI Taxonomy" id="1473156"/>
    <lineage>
        <taxon>Bacteria</taxon>
        <taxon>Pseudomonadati</taxon>
        <taxon>Pseudomonadota</taxon>
        <taxon>Gammaproteobacteria</taxon>
        <taxon>Oceanospirillales</taxon>
        <taxon>Oceanospirillaceae</taxon>
        <taxon>Litoribrevibacter</taxon>
    </lineage>
</organism>
<dbReference type="Gene3D" id="1.10.287.380">
    <property type="entry name" value="Valyl-tRNA synthetase, C-terminal domain"/>
    <property type="match status" value="1"/>
</dbReference>
<keyword evidence="1 11" id="KW-0963">Cytoplasm</keyword>
<dbReference type="InterPro" id="IPR037118">
    <property type="entry name" value="Val-tRNA_synth_C_sf"/>
</dbReference>
<dbReference type="InterPro" id="IPR017871">
    <property type="entry name" value="ABC_transporter-like_CS"/>
</dbReference>
<evidence type="ECO:0000256" key="10">
    <source>
        <dbReference type="ARBA" id="ARBA00061478"/>
    </source>
</evidence>
<dbReference type="PANTHER" id="PTHR42855:SF1">
    <property type="entry name" value="ABC TRANSPORTER DOMAIN-CONTAINING PROTEIN"/>
    <property type="match status" value="1"/>
</dbReference>
<dbReference type="InterPro" id="IPR027417">
    <property type="entry name" value="P-loop_NTPase"/>
</dbReference>
<dbReference type="InterPro" id="IPR032781">
    <property type="entry name" value="ABC_tran_Xtn"/>
</dbReference>
<dbReference type="GO" id="GO:0003677">
    <property type="term" value="F:DNA binding"/>
    <property type="evidence" value="ECO:0007669"/>
    <property type="project" value="UniProtKB-UniRule"/>
</dbReference>
<dbReference type="EMBL" id="BSNM01000003">
    <property type="protein sequence ID" value="GLQ30077.1"/>
    <property type="molecule type" value="Genomic_DNA"/>
</dbReference>
<dbReference type="GO" id="GO:0005737">
    <property type="term" value="C:cytoplasm"/>
    <property type="evidence" value="ECO:0007669"/>
    <property type="project" value="UniProtKB-SubCell"/>
</dbReference>
<dbReference type="InterPro" id="IPR032524">
    <property type="entry name" value="ABC_tran_C"/>
</dbReference>
<keyword evidence="5 11" id="KW-0378">Hydrolase</keyword>
<evidence type="ECO:0000256" key="8">
    <source>
        <dbReference type="ARBA" id="ARBA00023204"/>
    </source>
</evidence>
<dbReference type="GO" id="GO:0043022">
    <property type="term" value="F:ribosome binding"/>
    <property type="evidence" value="ECO:0007669"/>
    <property type="project" value="UniProtKB-UniRule"/>
</dbReference>
<dbReference type="GO" id="GO:0016887">
    <property type="term" value="F:ATP hydrolysis activity"/>
    <property type="evidence" value="ECO:0007669"/>
    <property type="project" value="UniProtKB-UniRule"/>
</dbReference>
<evidence type="ECO:0000256" key="1">
    <source>
        <dbReference type="ARBA" id="ARBA00022490"/>
    </source>
</evidence>
<dbReference type="HAMAP" id="MF_00848">
    <property type="entry name" value="Uup"/>
    <property type="match status" value="1"/>
</dbReference>
<dbReference type="InterPro" id="IPR051309">
    <property type="entry name" value="ABCF_ATPase"/>
</dbReference>
<evidence type="ECO:0000256" key="7">
    <source>
        <dbReference type="ARBA" id="ARBA00023125"/>
    </source>
</evidence>
<keyword evidence="11" id="KW-0175">Coiled coil</keyword>
<dbReference type="GO" id="GO:0006281">
    <property type="term" value="P:DNA repair"/>
    <property type="evidence" value="ECO:0007669"/>
    <property type="project" value="UniProtKB-KW"/>
</dbReference>
<dbReference type="Gene3D" id="3.40.50.300">
    <property type="entry name" value="P-loop containing nucleotide triphosphate hydrolases"/>
    <property type="match status" value="2"/>
</dbReference>
<dbReference type="FunFam" id="3.40.50.300:FF:000011">
    <property type="entry name" value="Putative ABC transporter ATP-binding component"/>
    <property type="match status" value="1"/>
</dbReference>
<feature type="binding site" evidence="11">
    <location>
        <begin position="347"/>
        <end position="354"/>
    </location>
    <ligand>
        <name>ATP</name>
        <dbReference type="ChEBI" id="CHEBI:30616"/>
        <label>2</label>
    </ligand>
</feature>
<feature type="domain" description="ABC transporter" evidence="13">
    <location>
        <begin position="315"/>
        <end position="533"/>
    </location>
</feature>
<keyword evidence="7 11" id="KW-0238">DNA-binding</keyword>
<dbReference type="Pfam" id="PF00005">
    <property type="entry name" value="ABC_tran"/>
    <property type="match status" value="2"/>
</dbReference>
<evidence type="ECO:0000256" key="2">
    <source>
        <dbReference type="ARBA" id="ARBA00022737"/>
    </source>
</evidence>
<evidence type="ECO:0000256" key="5">
    <source>
        <dbReference type="ARBA" id="ARBA00022801"/>
    </source>
</evidence>
<comment type="similarity">
    <text evidence="10 11">Belongs to the ABC transporter superfamily. ABCF family. Uup subfamily.</text>
</comment>
<reference evidence="14" key="2">
    <citation type="submission" date="2023-01" db="EMBL/GenBank/DDBJ databases">
        <title>Draft genome sequence of Litoribrevibacter albus strain NBRC 110071.</title>
        <authorList>
            <person name="Sun Q."/>
            <person name="Mori K."/>
        </authorList>
    </citation>
    <scope>NUCLEOTIDE SEQUENCE</scope>
    <source>
        <strain evidence="14">NBRC 110071</strain>
    </source>
</reference>
<keyword evidence="2 11" id="KW-0677">Repeat</keyword>
<dbReference type="Pfam" id="PF12848">
    <property type="entry name" value="ABC_tran_Xtn"/>
    <property type="match status" value="1"/>
</dbReference>
<dbReference type="Pfam" id="PF16326">
    <property type="entry name" value="ABC_tran_CTD"/>
    <property type="match status" value="1"/>
</dbReference>
<comment type="catalytic activity">
    <reaction evidence="9 11">
        <text>ATP + H2O = ADP + phosphate + H(+)</text>
        <dbReference type="Rhea" id="RHEA:13065"/>
        <dbReference type="ChEBI" id="CHEBI:15377"/>
        <dbReference type="ChEBI" id="CHEBI:15378"/>
        <dbReference type="ChEBI" id="CHEBI:30616"/>
        <dbReference type="ChEBI" id="CHEBI:43474"/>
        <dbReference type="ChEBI" id="CHEBI:456216"/>
    </reaction>
</comment>
<dbReference type="AlphaFoldDB" id="A0AA37S8F6"/>
<reference evidence="14" key="1">
    <citation type="journal article" date="2014" name="Int. J. Syst. Evol. Microbiol.">
        <title>Complete genome sequence of Corynebacterium casei LMG S-19264T (=DSM 44701T), isolated from a smear-ripened cheese.</title>
        <authorList>
            <consortium name="US DOE Joint Genome Institute (JGI-PGF)"/>
            <person name="Walter F."/>
            <person name="Albersmeier A."/>
            <person name="Kalinowski J."/>
            <person name="Ruckert C."/>
        </authorList>
    </citation>
    <scope>NUCLEOTIDE SEQUENCE</scope>
    <source>
        <strain evidence="14">NBRC 110071</strain>
    </source>
</reference>
<gene>
    <name evidence="11" type="primary">uup</name>
    <name evidence="14" type="ORF">GCM10007876_05550</name>
</gene>
<dbReference type="PANTHER" id="PTHR42855">
    <property type="entry name" value="ABC TRANSPORTER ATP-BINDING SUBUNIT"/>
    <property type="match status" value="1"/>
</dbReference>
<dbReference type="InterPro" id="IPR043686">
    <property type="entry name" value="Uup"/>
</dbReference>
<dbReference type="EC" id="3.6.1.-" evidence="11"/>